<dbReference type="Pfam" id="PF20578">
    <property type="entry name" value="aBig_2"/>
    <property type="match status" value="1"/>
</dbReference>
<dbReference type="AlphaFoldDB" id="A0AAE3SL43"/>
<dbReference type="GO" id="GO:0004553">
    <property type="term" value="F:hydrolase activity, hydrolyzing O-glycosyl compounds"/>
    <property type="evidence" value="ECO:0007669"/>
    <property type="project" value="UniProtKB-ARBA"/>
</dbReference>
<evidence type="ECO:0000256" key="2">
    <source>
        <dbReference type="ARBA" id="ARBA00023157"/>
    </source>
</evidence>
<keyword evidence="6" id="KW-1185">Reference proteome</keyword>
<dbReference type="InterPro" id="IPR013320">
    <property type="entry name" value="ConA-like_dom_sf"/>
</dbReference>
<organism evidence="5 6">
    <name type="scientific">Plebeiibacterium marinum</name>
    <dbReference type="NCBI Taxonomy" id="2992111"/>
    <lineage>
        <taxon>Bacteria</taxon>
        <taxon>Pseudomonadati</taxon>
        <taxon>Bacteroidota</taxon>
        <taxon>Bacteroidia</taxon>
        <taxon>Marinilabiliales</taxon>
        <taxon>Marinilabiliaceae</taxon>
        <taxon>Plebeiibacterium</taxon>
    </lineage>
</organism>
<dbReference type="EMBL" id="JAPDPI010000049">
    <property type="protein sequence ID" value="MCW3807515.1"/>
    <property type="molecule type" value="Genomic_DNA"/>
</dbReference>
<keyword evidence="1 3" id="KW-0732">Signal</keyword>
<dbReference type="InterPro" id="IPR026444">
    <property type="entry name" value="Secre_tail"/>
</dbReference>
<keyword evidence="2" id="KW-1015">Disulfide bond</keyword>
<gene>
    <name evidence="5" type="ORF">OM074_17945</name>
</gene>
<dbReference type="Proteomes" id="UP001207408">
    <property type="component" value="Unassembled WGS sequence"/>
</dbReference>
<dbReference type="SUPFAM" id="SSF49899">
    <property type="entry name" value="Concanavalin A-like lectins/glucanases"/>
    <property type="match status" value="2"/>
</dbReference>
<reference evidence="5" key="1">
    <citation type="submission" date="2022-10" db="EMBL/GenBank/DDBJ databases">
        <authorList>
            <person name="Yu W.X."/>
        </authorList>
    </citation>
    <scope>NUCLEOTIDE SEQUENCE</scope>
    <source>
        <strain evidence="5">D04</strain>
    </source>
</reference>
<comment type="caution">
    <text evidence="5">The sequence shown here is derived from an EMBL/GenBank/DDBJ whole genome shotgun (WGS) entry which is preliminary data.</text>
</comment>
<dbReference type="GO" id="GO:0005975">
    <property type="term" value="P:carbohydrate metabolic process"/>
    <property type="evidence" value="ECO:0007669"/>
    <property type="project" value="UniProtKB-ARBA"/>
</dbReference>
<feature type="domain" description="LamG-like jellyroll fold" evidence="4">
    <location>
        <begin position="99"/>
        <end position="246"/>
    </location>
</feature>
<dbReference type="InterPro" id="IPR006558">
    <property type="entry name" value="LamG-like"/>
</dbReference>
<feature type="chain" id="PRO_5042161905" evidence="3">
    <location>
        <begin position="32"/>
        <end position="750"/>
    </location>
</feature>
<dbReference type="InterPro" id="IPR046780">
    <property type="entry name" value="aBig_2"/>
</dbReference>
<proteinExistence type="predicted"/>
<dbReference type="NCBIfam" id="TIGR04183">
    <property type="entry name" value="Por_Secre_tail"/>
    <property type="match status" value="1"/>
</dbReference>
<sequence length="750" mass="82255">MKKKIFTLNKRYLRPILLCMFFGAIHGNAFSQDTTTGLILHYSCDNITSSNVEDDSGNNNNGTLTGGAVSTTGYSGNGIACIAHGDYLSIPDNINSGLTSFTFATWVKLNSLKSATRFFDWGSGIDGTNNYLAFVPSFNGDNDYMVLRYRGASGLGYNAAATEKIPTNQWVHVAISYQWSGLSGTATFYINGNNVGSVSNLPYRAGSTLGTTTDNYIAHSRWAQDTNGFDGVLDDIRIYNRALTSEDIISLIGLEELYNQYDLLDLGDLSSVTNNLSLPVTGGSNGVTISWDSSHNTIIDNEGNVTRPDYFDYDVTLTATLSYGTFSIEKEFTATVLADESSAFTSELLVQFDFSDVDNTSIYDVAGKHFEGTLKNSASVVTIGTQETGIFNVLNLGSVNGYFDMGTEVGKVASRLSDYTMSAYFRIDNNYSALSSYGNFIWNFSNSTNAASDQNGYIICSLKDQSVSVSPGYYTTGSGNQAIGFQRQALKGNWHNITYTQDGETATLYIDGIPVQSKTITNLPSTSILKDGSDGTLYNWIGRSCYTGDVYLRGTLIYDFRIYNRALSEEEIKHTEINTTNRLTQLENASEAYIGTSKTAETESLEVIYNPWPSSIEILETGDASEKIAFDDFKYLTFSENETSILFTDYSSRSITNSVIEKIIFSDISSAISLQPVQSTISVYPNPAKNKLFVTGLTSSDKFIYIYSISGQLLAQKQISATTEQLDISFLKSGVYILKTNSDTLKFCKQ</sequence>
<feature type="signal peptide" evidence="3">
    <location>
        <begin position="1"/>
        <end position="31"/>
    </location>
</feature>
<dbReference type="SMART" id="SM00560">
    <property type="entry name" value="LamGL"/>
    <property type="match status" value="1"/>
</dbReference>
<dbReference type="Gene3D" id="2.60.120.200">
    <property type="match status" value="2"/>
</dbReference>
<dbReference type="Pfam" id="PF18962">
    <property type="entry name" value="Por_Secre_tail"/>
    <property type="match status" value="1"/>
</dbReference>
<dbReference type="RefSeq" id="WP_301201934.1">
    <property type="nucleotide sequence ID" value="NZ_JAPDPI010000049.1"/>
</dbReference>
<protein>
    <submittedName>
        <fullName evidence="5">T9SS type A sorting domain-containing protein</fullName>
    </submittedName>
</protein>
<dbReference type="Pfam" id="PF13385">
    <property type="entry name" value="Laminin_G_3"/>
    <property type="match status" value="2"/>
</dbReference>
<dbReference type="PANTHER" id="PTHR42535">
    <property type="entry name" value="OOKINETE PROTEIN, PUTATIVE-RELATED"/>
    <property type="match status" value="1"/>
</dbReference>
<evidence type="ECO:0000256" key="1">
    <source>
        <dbReference type="ARBA" id="ARBA00022729"/>
    </source>
</evidence>
<accession>A0AAE3SL43</accession>
<evidence type="ECO:0000313" key="5">
    <source>
        <dbReference type="EMBL" id="MCW3807515.1"/>
    </source>
</evidence>
<name>A0AAE3SL43_9BACT</name>
<evidence type="ECO:0000313" key="6">
    <source>
        <dbReference type="Proteomes" id="UP001207408"/>
    </source>
</evidence>
<evidence type="ECO:0000256" key="3">
    <source>
        <dbReference type="SAM" id="SignalP"/>
    </source>
</evidence>
<dbReference type="PANTHER" id="PTHR42535:SF2">
    <property type="entry name" value="CHROMOSOME UNDETERMINED SCAFFOLD_146, WHOLE GENOME SHOTGUN SEQUENCE"/>
    <property type="match status" value="1"/>
</dbReference>
<evidence type="ECO:0000259" key="4">
    <source>
        <dbReference type="SMART" id="SM00560"/>
    </source>
</evidence>